<evidence type="ECO:0008006" key="3">
    <source>
        <dbReference type="Google" id="ProtNLM"/>
    </source>
</evidence>
<gene>
    <name evidence="1" type="ORF">A0J61_11674</name>
</gene>
<feature type="non-terminal residue" evidence="1">
    <location>
        <position position="217"/>
    </location>
</feature>
<accession>A0A1C7MU35</accession>
<organism evidence="1 2">
    <name type="scientific">Choanephora cucurbitarum</name>
    <dbReference type="NCBI Taxonomy" id="101091"/>
    <lineage>
        <taxon>Eukaryota</taxon>
        <taxon>Fungi</taxon>
        <taxon>Fungi incertae sedis</taxon>
        <taxon>Mucoromycota</taxon>
        <taxon>Mucoromycotina</taxon>
        <taxon>Mucoromycetes</taxon>
        <taxon>Mucorales</taxon>
        <taxon>Mucorineae</taxon>
        <taxon>Choanephoraceae</taxon>
        <taxon>Choanephoroideae</taxon>
        <taxon>Choanephora</taxon>
    </lineage>
</organism>
<dbReference type="PANTHER" id="PTHR10492:SF57">
    <property type="entry name" value="ATP-DEPENDENT DNA HELICASE"/>
    <property type="match status" value="1"/>
</dbReference>
<feature type="non-terminal residue" evidence="1">
    <location>
        <position position="1"/>
    </location>
</feature>
<dbReference type="Proteomes" id="UP000093000">
    <property type="component" value="Unassembled WGS sequence"/>
</dbReference>
<dbReference type="OrthoDB" id="2276331at2759"/>
<reference evidence="1 2" key="1">
    <citation type="submission" date="2016-03" db="EMBL/GenBank/DDBJ databases">
        <title>Choanephora cucurbitarum.</title>
        <authorList>
            <person name="Min B."/>
            <person name="Park H."/>
            <person name="Park J.-H."/>
            <person name="Shin H.-D."/>
            <person name="Choi I.-G."/>
        </authorList>
    </citation>
    <scope>NUCLEOTIDE SEQUENCE [LARGE SCALE GENOMIC DNA]</scope>
    <source>
        <strain evidence="1 2">KUS-F28377</strain>
    </source>
</reference>
<keyword evidence="2" id="KW-1185">Reference proteome</keyword>
<evidence type="ECO:0000313" key="2">
    <source>
        <dbReference type="Proteomes" id="UP000093000"/>
    </source>
</evidence>
<dbReference type="AlphaFoldDB" id="A0A1C7MU35"/>
<evidence type="ECO:0000313" key="1">
    <source>
        <dbReference type="EMBL" id="OBZ80277.1"/>
    </source>
</evidence>
<comment type="caution">
    <text evidence="1">The sequence shown here is derived from an EMBL/GenBank/DDBJ whole genome shotgun (WGS) entry which is preliminary data.</text>
</comment>
<protein>
    <recommendedName>
        <fullName evidence="3">Helitron helicase-like domain-containing protein</fullName>
    </recommendedName>
</protein>
<dbReference type="EMBL" id="LUGH01002326">
    <property type="protein sequence ID" value="OBZ80277.1"/>
    <property type="molecule type" value="Genomic_DNA"/>
</dbReference>
<dbReference type="PANTHER" id="PTHR10492">
    <property type="match status" value="1"/>
</dbReference>
<proteinExistence type="predicted"/>
<dbReference type="STRING" id="101091.A0A1C7MU35"/>
<dbReference type="InParanoid" id="A0A1C7MU35"/>
<sequence length="217" mass="24618">LPHLHLLLFLDPLQNLDTREKIDRVISAELPFRESDPELYEIITKNMVHGPCESINSKSSCMAKGTNGQLRCTKRFPKAYSEETLITENGYPVHKHSAVVDSPNLYSVPNPLRNGFGRIGVDNKCIVPYNPYLSKKYEAHINFECCQGVEAIKYINKYVYKGSDRSTLKLSDTGDEINKHLQGCYIGPTEAFARLFEYKMHEEDPTVASLALHLPNE</sequence>
<name>A0A1C7MU35_9FUNG</name>